<dbReference type="GO" id="GO:0046872">
    <property type="term" value="F:metal ion binding"/>
    <property type="evidence" value="ECO:0007669"/>
    <property type="project" value="UniProtKB-KW"/>
</dbReference>
<keyword evidence="2" id="KW-0479">Metal-binding</keyword>
<dbReference type="InterPro" id="IPR013785">
    <property type="entry name" value="Aldolase_TIM"/>
</dbReference>
<protein>
    <submittedName>
        <fullName evidence="8">Uncharacterized protein</fullName>
    </submittedName>
</protein>
<feature type="domain" description="Arsenosugar biosynthesis radical SAM protein ArsS-like C-terminal" evidence="7">
    <location>
        <begin position="320"/>
        <end position="464"/>
    </location>
</feature>
<dbReference type="InterPro" id="IPR026351">
    <property type="entry name" value="rSAM_ArsS-like"/>
</dbReference>
<feature type="domain" description="Radical SAM core" evidence="6">
    <location>
        <begin position="156"/>
        <end position="299"/>
    </location>
</feature>
<feature type="compositionally biased region" description="Basic and acidic residues" evidence="5">
    <location>
        <begin position="49"/>
        <end position="58"/>
    </location>
</feature>
<name>A0ABD3Q5Z9_9STRA</name>
<comment type="caution">
    <text evidence="8">The sequence shown here is derived from an EMBL/GenBank/DDBJ whole genome shotgun (WGS) entry which is preliminary data.</text>
</comment>
<dbReference type="AlphaFoldDB" id="A0ABD3Q5Z9"/>
<dbReference type="EMBL" id="JABMIG020000072">
    <property type="protein sequence ID" value="KAL3795364.1"/>
    <property type="molecule type" value="Genomic_DNA"/>
</dbReference>
<evidence type="ECO:0000256" key="4">
    <source>
        <dbReference type="ARBA" id="ARBA00023014"/>
    </source>
</evidence>
<dbReference type="Proteomes" id="UP001516023">
    <property type="component" value="Unassembled WGS sequence"/>
</dbReference>
<evidence type="ECO:0000259" key="6">
    <source>
        <dbReference type="Pfam" id="PF04055"/>
    </source>
</evidence>
<dbReference type="SFLD" id="SFLDS00029">
    <property type="entry name" value="Radical_SAM"/>
    <property type="match status" value="1"/>
</dbReference>
<evidence type="ECO:0000256" key="2">
    <source>
        <dbReference type="ARBA" id="ARBA00022723"/>
    </source>
</evidence>
<dbReference type="InterPro" id="IPR024521">
    <property type="entry name" value="ArsS-like_C"/>
</dbReference>
<dbReference type="PANTHER" id="PTHR43728">
    <property type="entry name" value="SLR0304 PROTEIN"/>
    <property type="match status" value="1"/>
</dbReference>
<keyword evidence="3" id="KW-0408">Iron</keyword>
<gene>
    <name evidence="8" type="ORF">HJC23_009537</name>
</gene>
<accession>A0ABD3Q5Z9</accession>
<dbReference type="InterPro" id="IPR058240">
    <property type="entry name" value="rSAM_sf"/>
</dbReference>
<dbReference type="NCBIfam" id="TIGR04167">
    <property type="entry name" value="rSAM_SeCys"/>
    <property type="match status" value="1"/>
</dbReference>
<evidence type="ECO:0000256" key="1">
    <source>
        <dbReference type="ARBA" id="ARBA00022691"/>
    </source>
</evidence>
<organism evidence="8 9">
    <name type="scientific">Cyclotella cryptica</name>
    <dbReference type="NCBI Taxonomy" id="29204"/>
    <lineage>
        <taxon>Eukaryota</taxon>
        <taxon>Sar</taxon>
        <taxon>Stramenopiles</taxon>
        <taxon>Ochrophyta</taxon>
        <taxon>Bacillariophyta</taxon>
        <taxon>Coscinodiscophyceae</taxon>
        <taxon>Thalassiosirophycidae</taxon>
        <taxon>Stephanodiscales</taxon>
        <taxon>Stephanodiscaceae</taxon>
        <taxon>Cyclotella</taxon>
    </lineage>
</organism>
<proteinExistence type="predicted"/>
<dbReference type="SUPFAM" id="SSF102114">
    <property type="entry name" value="Radical SAM enzymes"/>
    <property type="match status" value="1"/>
</dbReference>
<dbReference type="Pfam" id="PF04055">
    <property type="entry name" value="Radical_SAM"/>
    <property type="match status" value="1"/>
</dbReference>
<evidence type="ECO:0000313" key="8">
    <source>
        <dbReference type="EMBL" id="KAL3795364.1"/>
    </source>
</evidence>
<feature type="region of interest" description="Disordered" evidence="5">
    <location>
        <begin position="27"/>
        <end position="59"/>
    </location>
</feature>
<reference evidence="8 9" key="1">
    <citation type="journal article" date="2020" name="G3 (Bethesda)">
        <title>Improved Reference Genome for Cyclotella cryptica CCMP332, a Model for Cell Wall Morphogenesis, Salinity Adaptation, and Lipid Production in Diatoms (Bacillariophyta).</title>
        <authorList>
            <person name="Roberts W.R."/>
            <person name="Downey K.M."/>
            <person name="Ruck E.C."/>
            <person name="Traller J.C."/>
            <person name="Alverson A.J."/>
        </authorList>
    </citation>
    <scope>NUCLEOTIDE SEQUENCE [LARGE SCALE GENOMIC DNA]</scope>
    <source>
        <strain evidence="8 9">CCMP332</strain>
    </source>
</reference>
<dbReference type="Pfam" id="PF12345">
    <property type="entry name" value="DUF3641"/>
    <property type="match status" value="1"/>
</dbReference>
<dbReference type="GO" id="GO:0051536">
    <property type="term" value="F:iron-sulfur cluster binding"/>
    <property type="evidence" value="ECO:0007669"/>
    <property type="project" value="UniProtKB-KW"/>
</dbReference>
<evidence type="ECO:0000259" key="7">
    <source>
        <dbReference type="Pfam" id="PF12345"/>
    </source>
</evidence>
<dbReference type="InterPro" id="IPR007197">
    <property type="entry name" value="rSAM"/>
</dbReference>
<evidence type="ECO:0000313" key="9">
    <source>
        <dbReference type="Proteomes" id="UP001516023"/>
    </source>
</evidence>
<keyword evidence="1" id="KW-0949">S-adenosyl-L-methionine</keyword>
<dbReference type="Gene3D" id="3.20.20.70">
    <property type="entry name" value="Aldolase class I"/>
    <property type="match status" value="1"/>
</dbReference>
<dbReference type="CDD" id="cd01335">
    <property type="entry name" value="Radical_SAM"/>
    <property type="match status" value="1"/>
</dbReference>
<evidence type="ECO:0000256" key="3">
    <source>
        <dbReference type="ARBA" id="ARBA00023004"/>
    </source>
</evidence>
<dbReference type="PANTHER" id="PTHR43728:SF1">
    <property type="entry name" value="FE-S OXIDOREDUCTASE"/>
    <property type="match status" value="1"/>
</dbReference>
<keyword evidence="9" id="KW-1185">Reference proteome</keyword>
<sequence length="467" mass="51934">MMRLARYAQAAAILARGTSLTSNAFTLPPLPKLRHGRSSSRASTTDENVEAKRREWSRPELQGQSLISETLSQLENDAEFQEMSKQLADIGREGMTRMERIKRREERAKRRRALDELGIPNFMEFVTEKEGSDAVNAGTVRDGQLFRSQPTILQLNIGLYCNQACSHCHVESSPLRKAETMSAEVAARCLELLQSSPSVDTLDLTGGAPELNAQFRFLVKMARGWAHENRRKLTIIDRCNLTVLLEPGQEDLVEFLKDNQVKVVASLPCYGEANVDAQRGRGVFERSIAALLKLNKAGYGSPEHPELELDLVYNPGGAFLPGPQASLERDYKRELYQNYGIEFNRLLTIANMPIKRFADALVKDGKMKEYMELLVNSYNPSTVRGLMCLNTVSVGWTGTLYDCDFNQQLGMDIVGQKNTGADSRKHSLSVFDISSLSDLEKYAVRTENHCFGCTAGSGSSCSGALDD</sequence>
<evidence type="ECO:0000256" key="5">
    <source>
        <dbReference type="SAM" id="MobiDB-lite"/>
    </source>
</evidence>
<keyword evidence="4" id="KW-0411">Iron-sulfur</keyword>